<sequence length="368" mass="40383">MNILNYSRMQAAVTTAADRTARDHLLVVVKGTFLIPDDGGAAVLAPANEQAPLAMADTFTGLAGASSPVLEAEFALRKPRCDVLVTATVHAPQGKPTRRCRAGVRLGNWQKEFDVVGDRTWVLRGPSLVPSTPAGFLTMPLTYDRAFGGSDASDPDTPVAYRANPVGCGYGLRCSAARLIGKPVPNTEDPYHPVCVPWGTYRPMSLGPVHRSWEPRVGYAGTYDQAWLDNTFPFFPADFDDRHYQSAPEDQQIEEPSGGEEVVLLNLGRAGRSGFRLPADLTLPVVFFPRGGEPQKERAILDTVLIAPDVRRLYLIWRFARPLRRTIFEVSATLVGSPSGAWWRARRTGKIYFPSLADLVREKHQGKG</sequence>
<evidence type="ECO:0000313" key="3">
    <source>
        <dbReference type="Proteomes" id="UP000054978"/>
    </source>
</evidence>
<name>A0A157ZZ95_9BURK</name>
<dbReference type="OrthoDB" id="237820at2"/>
<evidence type="ECO:0000313" key="2">
    <source>
        <dbReference type="EMBL" id="SAK50799.1"/>
    </source>
</evidence>
<proteinExistence type="predicted"/>
<dbReference type="STRING" id="1777144.AWB83_01175"/>
<dbReference type="AlphaFoldDB" id="A0A157ZZ95"/>
<dbReference type="InterPro" id="IPR018683">
    <property type="entry name" value="DUF2169"/>
</dbReference>
<keyword evidence="3" id="KW-1185">Reference proteome</keyword>
<reference evidence="2" key="1">
    <citation type="submission" date="2016-01" db="EMBL/GenBank/DDBJ databases">
        <authorList>
            <person name="Peeters C."/>
        </authorList>
    </citation>
    <scope>NUCLEOTIDE SEQUENCE [LARGE SCALE GENOMIC DNA]</scope>
    <source>
        <strain evidence="2">LMG 29326</strain>
    </source>
</reference>
<dbReference type="EMBL" id="FCOB02000004">
    <property type="protein sequence ID" value="SAK50799.1"/>
    <property type="molecule type" value="Genomic_DNA"/>
</dbReference>
<evidence type="ECO:0000259" key="1">
    <source>
        <dbReference type="Pfam" id="PF09937"/>
    </source>
</evidence>
<organism evidence="2 3">
    <name type="scientific">Caballeronia ptereochthonis</name>
    <dbReference type="NCBI Taxonomy" id="1777144"/>
    <lineage>
        <taxon>Bacteria</taxon>
        <taxon>Pseudomonadati</taxon>
        <taxon>Pseudomonadota</taxon>
        <taxon>Betaproteobacteria</taxon>
        <taxon>Burkholderiales</taxon>
        <taxon>Burkholderiaceae</taxon>
        <taxon>Caballeronia</taxon>
    </lineage>
</organism>
<accession>A0A157ZZ95</accession>
<dbReference type="Proteomes" id="UP000054978">
    <property type="component" value="Unassembled WGS sequence"/>
</dbReference>
<dbReference type="Pfam" id="PF09937">
    <property type="entry name" value="DUF2169"/>
    <property type="match status" value="1"/>
</dbReference>
<dbReference type="RefSeq" id="WP_087043329.1">
    <property type="nucleotide sequence ID" value="NZ_FCOB02000004.1"/>
</dbReference>
<feature type="domain" description="DUF2169" evidence="1">
    <location>
        <begin position="22"/>
        <end position="318"/>
    </location>
</feature>
<protein>
    <recommendedName>
        <fullName evidence="1">DUF2169 domain-containing protein</fullName>
    </recommendedName>
</protein>
<gene>
    <name evidence="2" type="ORF">AWB83_01175</name>
</gene>
<comment type="caution">
    <text evidence="2">The sequence shown here is derived from an EMBL/GenBank/DDBJ whole genome shotgun (WGS) entry which is preliminary data.</text>
</comment>